<organism evidence="1 2">
    <name type="scientific">Williamsia marianensis</name>
    <dbReference type="NCBI Taxonomy" id="85044"/>
    <lineage>
        <taxon>Bacteria</taxon>
        <taxon>Bacillati</taxon>
        <taxon>Actinomycetota</taxon>
        <taxon>Actinomycetes</taxon>
        <taxon>Mycobacteriales</taxon>
        <taxon>Nocardiaceae</taxon>
        <taxon>Williamsia</taxon>
    </lineage>
</organism>
<dbReference type="Proteomes" id="UP000274762">
    <property type="component" value="Unassembled WGS sequence"/>
</dbReference>
<dbReference type="AlphaFoldDB" id="A0A495KBC2"/>
<protein>
    <recommendedName>
        <fullName evidence="3">N-acetyltransferase domain-containing protein</fullName>
    </recommendedName>
</protein>
<evidence type="ECO:0008006" key="3">
    <source>
        <dbReference type="Google" id="ProtNLM"/>
    </source>
</evidence>
<sequence length="243" mass="26408">MSVTITPLTMGGFESLSTHTRRCVFWEMDPELIPANPGGGEFDSEFDKEAWVSMMLLEWGTCGQLAINTHTGKVVGAAFYGPPRSVPRSLMFPTSPVSADAVILTSLWVDPGFDGAADELATAVVGDLTRRGVRAIESFGIVRSAHTTSAEEPDQESICPHCMIDAHFLKGAGFDVVSAHHRYPRLRLELDDDLGWKAGVESALEKLVVMAAIDVAGRERTAVPVGQKTWVGQKTRLRRRAGQ</sequence>
<comment type="caution">
    <text evidence="1">The sequence shown here is derived from an EMBL/GenBank/DDBJ whole genome shotgun (WGS) entry which is preliminary data.</text>
</comment>
<name>A0A495KBC2_WILMA</name>
<gene>
    <name evidence="1" type="ORF">DFJ75_4854</name>
</gene>
<proteinExistence type="predicted"/>
<dbReference type="RefSeq" id="WP_211339043.1">
    <property type="nucleotide sequence ID" value="NZ_CBCRXS010000001.1"/>
</dbReference>
<dbReference type="EMBL" id="RBKV01000001">
    <property type="protein sequence ID" value="RKR97958.1"/>
    <property type="molecule type" value="Genomic_DNA"/>
</dbReference>
<accession>A0A495KBC2</accession>
<reference evidence="1 2" key="1">
    <citation type="submission" date="2018-10" db="EMBL/GenBank/DDBJ databases">
        <title>Sequencing the genomes of 1000 actinobacteria strains.</title>
        <authorList>
            <person name="Klenk H.-P."/>
        </authorList>
    </citation>
    <scope>NUCLEOTIDE SEQUENCE [LARGE SCALE GENOMIC DNA]</scope>
    <source>
        <strain evidence="1 2">DSM 44343</strain>
    </source>
</reference>
<evidence type="ECO:0000313" key="2">
    <source>
        <dbReference type="Proteomes" id="UP000274762"/>
    </source>
</evidence>
<evidence type="ECO:0000313" key="1">
    <source>
        <dbReference type="EMBL" id="RKR97958.1"/>
    </source>
</evidence>